<name>A0A7K1LI79_9MICC</name>
<proteinExistence type="predicted"/>
<dbReference type="Proteomes" id="UP000462152">
    <property type="component" value="Unassembled WGS sequence"/>
</dbReference>
<accession>A0A7K1LI79</accession>
<evidence type="ECO:0000313" key="1">
    <source>
        <dbReference type="EMBL" id="MUN54763.1"/>
    </source>
</evidence>
<evidence type="ECO:0000313" key="2">
    <source>
        <dbReference type="Proteomes" id="UP000462152"/>
    </source>
</evidence>
<gene>
    <name evidence="1" type="ORF">GMA10_05990</name>
</gene>
<reference evidence="1 2" key="1">
    <citation type="submission" date="2019-12" db="EMBL/GenBank/DDBJ databases">
        <authorList>
            <person name="Li J."/>
            <person name="Shi Y."/>
            <person name="Xu G."/>
            <person name="Xiao D."/>
            <person name="Ran X."/>
        </authorList>
    </citation>
    <scope>NUCLEOTIDE SEQUENCE [LARGE SCALE GENOMIC DNA]</scope>
    <source>
        <strain evidence="1 2">JCM 15915</strain>
    </source>
</reference>
<keyword evidence="2" id="KW-1185">Reference proteome</keyword>
<comment type="caution">
    <text evidence="1">The sequence shown here is derived from an EMBL/GenBank/DDBJ whole genome shotgun (WGS) entry which is preliminary data.</text>
</comment>
<dbReference type="AlphaFoldDB" id="A0A7K1LI79"/>
<sequence>MTHHVNEWAQWPGAGRHAGECECGASAAFDTWDELNAWITEHKETT</sequence>
<dbReference type="RefSeq" id="WP_156265380.1">
    <property type="nucleotide sequence ID" value="NZ_NOIQ01000008.1"/>
</dbReference>
<dbReference type="EMBL" id="WOGT01000002">
    <property type="protein sequence ID" value="MUN54763.1"/>
    <property type="molecule type" value="Genomic_DNA"/>
</dbReference>
<protein>
    <submittedName>
        <fullName evidence="1">Uncharacterized protein</fullName>
    </submittedName>
</protein>
<organism evidence="1 2">
    <name type="scientific">Rothia koreensis</name>
    <dbReference type="NCBI Taxonomy" id="592378"/>
    <lineage>
        <taxon>Bacteria</taxon>
        <taxon>Bacillati</taxon>
        <taxon>Actinomycetota</taxon>
        <taxon>Actinomycetes</taxon>
        <taxon>Micrococcales</taxon>
        <taxon>Micrococcaceae</taxon>
        <taxon>Rothia</taxon>
    </lineage>
</organism>